<sequence length="142" mass="16136">MLCPPEVFSPEAIISQKKSVEAQQILDYVCDFLNIVEEDYFGLRSQGTDKHRVGLHFTDFTSKHTGWTSTKRYRNRSEVRMWHCSSVSASIHPMSLCLKKRSRGLVRKVLAEADAVGKSRLISAFRATPERPPAWAIVLLSK</sequence>
<name>A0A914R7X5_PAREQ</name>
<dbReference type="AlphaFoldDB" id="A0A914R7X5"/>
<dbReference type="WBParaSite" id="PEQ_0000236301-mRNA-1">
    <property type="protein sequence ID" value="PEQ_0000236301-mRNA-1"/>
    <property type="gene ID" value="PEQ_0000236301"/>
</dbReference>
<reference evidence="3" key="1">
    <citation type="submission" date="2022-11" db="UniProtKB">
        <authorList>
            <consortium name="WormBaseParasite"/>
        </authorList>
    </citation>
    <scope>IDENTIFICATION</scope>
</reference>
<proteinExistence type="predicted"/>
<protein>
    <submittedName>
        <fullName evidence="3">FERM N-terminal domain-containing protein</fullName>
    </submittedName>
</protein>
<dbReference type="Pfam" id="PF09379">
    <property type="entry name" value="FERM_N"/>
    <property type="match status" value="1"/>
</dbReference>
<dbReference type="SUPFAM" id="SSF54236">
    <property type="entry name" value="Ubiquitin-like"/>
    <property type="match status" value="1"/>
</dbReference>
<accession>A0A914R7X5</accession>
<dbReference type="Proteomes" id="UP000887564">
    <property type="component" value="Unplaced"/>
</dbReference>
<dbReference type="InterPro" id="IPR029071">
    <property type="entry name" value="Ubiquitin-like_domsf"/>
</dbReference>
<keyword evidence="2" id="KW-1185">Reference proteome</keyword>
<evidence type="ECO:0000313" key="2">
    <source>
        <dbReference type="Proteomes" id="UP000887564"/>
    </source>
</evidence>
<evidence type="ECO:0000313" key="3">
    <source>
        <dbReference type="WBParaSite" id="PEQ_0000236301-mRNA-1"/>
    </source>
</evidence>
<dbReference type="Gene3D" id="3.10.20.90">
    <property type="entry name" value="Phosphatidylinositol 3-kinase Catalytic Subunit, Chain A, domain 1"/>
    <property type="match status" value="1"/>
</dbReference>
<dbReference type="InterPro" id="IPR018979">
    <property type="entry name" value="FERM_N"/>
</dbReference>
<feature type="domain" description="FERM N-terminal" evidence="1">
    <location>
        <begin position="17"/>
        <end position="50"/>
    </location>
</feature>
<evidence type="ECO:0000259" key="1">
    <source>
        <dbReference type="Pfam" id="PF09379"/>
    </source>
</evidence>
<organism evidence="2 3">
    <name type="scientific">Parascaris equorum</name>
    <name type="common">Equine roundworm</name>
    <dbReference type="NCBI Taxonomy" id="6256"/>
    <lineage>
        <taxon>Eukaryota</taxon>
        <taxon>Metazoa</taxon>
        <taxon>Ecdysozoa</taxon>
        <taxon>Nematoda</taxon>
        <taxon>Chromadorea</taxon>
        <taxon>Rhabditida</taxon>
        <taxon>Spirurina</taxon>
        <taxon>Ascaridomorpha</taxon>
        <taxon>Ascaridoidea</taxon>
        <taxon>Ascarididae</taxon>
        <taxon>Parascaris</taxon>
    </lineage>
</organism>